<dbReference type="InterPro" id="IPR001753">
    <property type="entry name" value="Enoyl-CoA_hydra/iso"/>
</dbReference>
<dbReference type="FunFam" id="1.10.12.10:FF:000001">
    <property type="entry name" value="Probable enoyl-CoA hydratase, mitochondrial"/>
    <property type="match status" value="1"/>
</dbReference>
<evidence type="ECO:0000256" key="5">
    <source>
        <dbReference type="ARBA" id="ARBA00023717"/>
    </source>
</evidence>
<dbReference type="GO" id="GO:0006635">
    <property type="term" value="P:fatty acid beta-oxidation"/>
    <property type="evidence" value="ECO:0007669"/>
    <property type="project" value="TreeGrafter"/>
</dbReference>
<organism evidence="7 8">
    <name type="scientific">Actinomadura physcomitrii</name>
    <dbReference type="NCBI Taxonomy" id="2650748"/>
    <lineage>
        <taxon>Bacteria</taxon>
        <taxon>Bacillati</taxon>
        <taxon>Actinomycetota</taxon>
        <taxon>Actinomycetes</taxon>
        <taxon>Streptosporangiales</taxon>
        <taxon>Thermomonosporaceae</taxon>
        <taxon>Actinomadura</taxon>
    </lineage>
</organism>
<name>A0A6I4M7E5_9ACTN</name>
<evidence type="ECO:0000256" key="2">
    <source>
        <dbReference type="ARBA" id="ARBA00012076"/>
    </source>
</evidence>
<comment type="catalytic activity">
    <reaction evidence="4">
        <text>a (3S)-3-hydroxyacyl-CoA = a (2E)-enoyl-CoA + H2O</text>
        <dbReference type="Rhea" id="RHEA:16105"/>
        <dbReference type="ChEBI" id="CHEBI:15377"/>
        <dbReference type="ChEBI" id="CHEBI:57318"/>
        <dbReference type="ChEBI" id="CHEBI:58856"/>
        <dbReference type="EC" id="4.2.1.17"/>
    </reaction>
</comment>
<dbReference type="AlphaFoldDB" id="A0A6I4M7E5"/>
<dbReference type="PROSITE" id="PS00166">
    <property type="entry name" value="ENOYL_COA_HYDRATASE"/>
    <property type="match status" value="1"/>
</dbReference>
<comment type="catalytic activity">
    <reaction evidence="5">
        <text>a 4-saturated-(3S)-3-hydroxyacyl-CoA = a (3E)-enoyl-CoA + H2O</text>
        <dbReference type="Rhea" id="RHEA:20724"/>
        <dbReference type="ChEBI" id="CHEBI:15377"/>
        <dbReference type="ChEBI" id="CHEBI:58521"/>
        <dbReference type="ChEBI" id="CHEBI:137480"/>
        <dbReference type="EC" id="4.2.1.17"/>
    </reaction>
</comment>
<evidence type="ECO:0000256" key="4">
    <source>
        <dbReference type="ARBA" id="ARBA00023709"/>
    </source>
</evidence>
<comment type="similarity">
    <text evidence="1 6">Belongs to the enoyl-CoA hydratase/isomerase family.</text>
</comment>
<dbReference type="Gene3D" id="1.10.12.10">
    <property type="entry name" value="Lyase 2-enoyl-coa Hydratase, Chain A, domain 2"/>
    <property type="match status" value="1"/>
</dbReference>
<dbReference type="PANTHER" id="PTHR11941">
    <property type="entry name" value="ENOYL-COA HYDRATASE-RELATED"/>
    <property type="match status" value="1"/>
</dbReference>
<dbReference type="CDD" id="cd06558">
    <property type="entry name" value="crotonase-like"/>
    <property type="match status" value="1"/>
</dbReference>
<dbReference type="InterPro" id="IPR014748">
    <property type="entry name" value="Enoyl-CoA_hydra_C"/>
</dbReference>
<dbReference type="GO" id="GO:0004300">
    <property type="term" value="F:enoyl-CoA hydratase activity"/>
    <property type="evidence" value="ECO:0007669"/>
    <property type="project" value="UniProtKB-EC"/>
</dbReference>
<dbReference type="Gene3D" id="3.90.226.10">
    <property type="entry name" value="2-enoyl-CoA Hydratase, Chain A, domain 1"/>
    <property type="match status" value="1"/>
</dbReference>
<dbReference type="Pfam" id="PF00378">
    <property type="entry name" value="ECH_1"/>
    <property type="match status" value="1"/>
</dbReference>
<evidence type="ECO:0000256" key="1">
    <source>
        <dbReference type="ARBA" id="ARBA00005254"/>
    </source>
</evidence>
<comment type="caution">
    <text evidence="7">The sequence shown here is derived from an EMBL/GenBank/DDBJ whole genome shotgun (WGS) entry which is preliminary data.</text>
</comment>
<evidence type="ECO:0000256" key="6">
    <source>
        <dbReference type="RuleBase" id="RU003707"/>
    </source>
</evidence>
<evidence type="ECO:0000313" key="8">
    <source>
        <dbReference type="Proteomes" id="UP000462055"/>
    </source>
</evidence>
<dbReference type="RefSeq" id="WP_151593436.1">
    <property type="nucleotide sequence ID" value="NZ_WBMS02000007.1"/>
</dbReference>
<dbReference type="FunFam" id="3.90.226.10:FF:000009">
    <property type="entry name" value="Carnitinyl-CoA dehydratase"/>
    <property type="match status" value="1"/>
</dbReference>
<reference evidence="7" key="1">
    <citation type="submission" date="2019-12" db="EMBL/GenBank/DDBJ databases">
        <title>Actinomadura physcomitrii sp. nov., a novel actinomycete isolated from moss [Physcomitrium sphaericum (Ludw) Fuernr].</title>
        <authorList>
            <person name="Zhuang X."/>
        </authorList>
    </citation>
    <scope>NUCLEOTIDE SEQUENCE [LARGE SCALE GENOMIC DNA]</scope>
    <source>
        <strain evidence="7">LD22</strain>
    </source>
</reference>
<proteinExistence type="inferred from homology"/>
<dbReference type="EC" id="4.2.1.17" evidence="2"/>
<dbReference type="Proteomes" id="UP000462055">
    <property type="component" value="Unassembled WGS sequence"/>
</dbReference>
<gene>
    <name evidence="7" type="ORF">F8568_011050</name>
</gene>
<accession>A0A6I4M7E5</accession>
<keyword evidence="8" id="KW-1185">Reference proteome</keyword>
<dbReference type="InterPro" id="IPR029045">
    <property type="entry name" value="ClpP/crotonase-like_dom_sf"/>
</dbReference>
<dbReference type="GO" id="GO:0016853">
    <property type="term" value="F:isomerase activity"/>
    <property type="evidence" value="ECO:0007669"/>
    <property type="project" value="UniProtKB-KW"/>
</dbReference>
<dbReference type="InterPro" id="IPR018376">
    <property type="entry name" value="Enoyl-CoA_hyd/isom_CS"/>
</dbReference>
<dbReference type="EMBL" id="WBMS02000007">
    <property type="protein sequence ID" value="MWA00910.1"/>
    <property type="molecule type" value="Genomic_DNA"/>
</dbReference>
<dbReference type="SUPFAM" id="SSF52096">
    <property type="entry name" value="ClpP/crotonase"/>
    <property type="match status" value="1"/>
</dbReference>
<keyword evidence="3" id="KW-0456">Lyase</keyword>
<evidence type="ECO:0000313" key="7">
    <source>
        <dbReference type="EMBL" id="MWA00910.1"/>
    </source>
</evidence>
<dbReference type="PANTHER" id="PTHR11941:SF54">
    <property type="entry name" value="ENOYL-COA HYDRATASE, MITOCHONDRIAL"/>
    <property type="match status" value="1"/>
</dbReference>
<sequence>MTDVLTSEVRDRVAVLTLNRPDKLNAIGTPTLDALEAELDRLRDDDRVRVLVIAGAGRAFSAGADLDEISQCATAYDFRAFVHRTTDVFARLEEFPKPSVAAIHGFAFGGGFELTLSCDLRVAEEGARLGVPEMKLGVLPGAGGTQRLPRLAPPAVAKQMILTGEPISAERGHEIGLVNELAESGGALKTALELAGRLAAGAPRALEAGKRLVDRGLPLELHTAIGYERETVSTLFTTLDREEGLKAFRERREPDFQGR</sequence>
<evidence type="ECO:0000256" key="3">
    <source>
        <dbReference type="ARBA" id="ARBA00023239"/>
    </source>
</evidence>
<protein>
    <recommendedName>
        <fullName evidence="2">enoyl-CoA hydratase</fullName>
        <ecNumber evidence="2">4.2.1.17</ecNumber>
    </recommendedName>
</protein>